<gene>
    <name evidence="1" type="ORF">CAB88_10245</name>
</gene>
<dbReference type="SMR" id="A0A1B1L4P8"/>
<dbReference type="GeneID" id="67466497"/>
<sequence length="121" mass="13251">MKIFDFSEKVGKHISVFQSNFIMSKIVNHQGNVHIGAMHLHENGIIGNHEAVVSQLLLIVDGAGYVCGANKEKIKVEAGQAVFWEKGELHETSTEQGLTAIVMEAENLEQGIVMPIIQGEL</sequence>
<accession>A0A1B1L4P8</accession>
<protein>
    <submittedName>
        <fullName evidence="1">Cupin</fullName>
    </submittedName>
</protein>
<reference evidence="1 2" key="1">
    <citation type="submission" date="2017-04" db="EMBL/GenBank/DDBJ databases">
        <title>Complete Genome Sequence of Bacillus thuringiensis type Strain ATCC 10792.</title>
        <authorList>
            <person name="Oh D.-H."/>
            <person name="Park B.-J."/>
            <person name="Shuai W."/>
            <person name="Chelliah R."/>
        </authorList>
    </citation>
    <scope>NUCLEOTIDE SEQUENCE [LARGE SCALE GENOMIC DNA]</scope>
    <source>
        <strain evidence="1 2">ATCC 10792</strain>
    </source>
</reference>
<organism evidence="1 2">
    <name type="scientific">Bacillus thuringiensis</name>
    <dbReference type="NCBI Taxonomy" id="1428"/>
    <lineage>
        <taxon>Bacteria</taxon>
        <taxon>Bacillati</taxon>
        <taxon>Bacillota</taxon>
        <taxon>Bacilli</taxon>
        <taxon>Bacillales</taxon>
        <taxon>Bacillaceae</taxon>
        <taxon>Bacillus</taxon>
        <taxon>Bacillus cereus group</taxon>
    </lineage>
</organism>
<dbReference type="AlphaFoldDB" id="A0A1B1L4P8"/>
<name>A0A1B1L4P8_BACTU</name>
<dbReference type="InterPro" id="IPR014710">
    <property type="entry name" value="RmlC-like_jellyroll"/>
</dbReference>
<keyword evidence="2" id="KW-1185">Reference proteome</keyword>
<dbReference type="SUPFAM" id="SSF51182">
    <property type="entry name" value="RmlC-like cupins"/>
    <property type="match status" value="1"/>
</dbReference>
<proteinExistence type="predicted"/>
<dbReference type="Proteomes" id="UP000194143">
    <property type="component" value="Chromosome"/>
</dbReference>
<evidence type="ECO:0000313" key="2">
    <source>
        <dbReference type="Proteomes" id="UP000194143"/>
    </source>
</evidence>
<dbReference type="RefSeq" id="WP_000688070.1">
    <property type="nucleotide sequence ID" value="NZ_CP015350.1"/>
</dbReference>
<evidence type="ECO:0000313" key="1">
    <source>
        <dbReference type="EMBL" id="ARP57446.1"/>
    </source>
</evidence>
<dbReference type="Gene3D" id="2.60.120.10">
    <property type="entry name" value="Jelly Rolls"/>
    <property type="match status" value="1"/>
</dbReference>
<dbReference type="InterPro" id="IPR011051">
    <property type="entry name" value="RmlC_Cupin_sf"/>
</dbReference>
<dbReference type="EMBL" id="CP021061">
    <property type="protein sequence ID" value="ARP57446.1"/>
    <property type="molecule type" value="Genomic_DNA"/>
</dbReference>